<proteinExistence type="predicted"/>
<dbReference type="CDD" id="cd00945">
    <property type="entry name" value="Aldolase_Class_I"/>
    <property type="match status" value="1"/>
</dbReference>
<dbReference type="Gene3D" id="3.20.20.70">
    <property type="entry name" value="Aldolase class I"/>
    <property type="match status" value="1"/>
</dbReference>
<name>A0A1G5AAL1_9FIRM</name>
<evidence type="ECO:0000313" key="2">
    <source>
        <dbReference type="Proteomes" id="UP000198636"/>
    </source>
</evidence>
<dbReference type="AlphaFoldDB" id="A0A1G5AAL1"/>
<dbReference type="OrthoDB" id="369749at2"/>
<gene>
    <name evidence="1" type="ORF">SAMN03080606_00006</name>
</gene>
<reference evidence="1 2" key="1">
    <citation type="submission" date="2016-10" db="EMBL/GenBank/DDBJ databases">
        <authorList>
            <person name="de Groot N.N."/>
        </authorList>
    </citation>
    <scope>NUCLEOTIDE SEQUENCE [LARGE SCALE GENOMIC DNA]</scope>
    <source>
        <strain evidence="1 2">DSM 18978</strain>
    </source>
</reference>
<dbReference type="SUPFAM" id="SSF51391">
    <property type="entry name" value="Thiamin phosphate synthase"/>
    <property type="match status" value="1"/>
</dbReference>
<dbReference type="InterPro" id="IPR013785">
    <property type="entry name" value="Aldolase_TIM"/>
</dbReference>
<accession>A0A1G5AAL1</accession>
<dbReference type="EMBL" id="FMUS01000001">
    <property type="protein sequence ID" value="SCX74891.1"/>
    <property type="molecule type" value="Genomic_DNA"/>
</dbReference>
<dbReference type="InterPro" id="IPR036206">
    <property type="entry name" value="ThiamineP_synth_sf"/>
</dbReference>
<dbReference type="STRING" id="1120976.SAMN03080606_00006"/>
<organism evidence="1 2">
    <name type="scientific">Alkaliphilus peptidifermentans DSM 18978</name>
    <dbReference type="NCBI Taxonomy" id="1120976"/>
    <lineage>
        <taxon>Bacteria</taxon>
        <taxon>Bacillati</taxon>
        <taxon>Bacillota</taxon>
        <taxon>Clostridia</taxon>
        <taxon>Peptostreptococcales</taxon>
        <taxon>Natronincolaceae</taxon>
        <taxon>Alkaliphilus</taxon>
    </lineage>
</organism>
<dbReference type="RefSeq" id="WP_091538495.1">
    <property type="nucleotide sequence ID" value="NZ_FMUS01000001.1"/>
</dbReference>
<sequence length="229" mass="25302">MNTTFLNLLKTKKLTTIMSLPANDPELAKAAWEHGADAVKVHINVEHRASNTIFRSFEEEYEALKEILSVAKGPTGIVLGGDVLSAAKDYESVVKAGFDFVSLYVHHTPMQVLQSDKILKMLAIDYTYSQYEINSLSHIGADILEASVIKPETYGQPLTAREIISYKYIVQNTDIPVVVPTQRDIKASHLSTLAQCGVNGVMLGAIVTGKTKESISRAIAEFRNYIDRM</sequence>
<keyword evidence="2" id="KW-1185">Reference proteome</keyword>
<protein>
    <submittedName>
        <fullName evidence="1">Uncharacterized protein</fullName>
    </submittedName>
</protein>
<dbReference type="Proteomes" id="UP000198636">
    <property type="component" value="Unassembled WGS sequence"/>
</dbReference>
<evidence type="ECO:0000313" key="1">
    <source>
        <dbReference type="EMBL" id="SCX74891.1"/>
    </source>
</evidence>